<keyword evidence="5" id="KW-0964">Secreted</keyword>
<comment type="subcellular location">
    <subcellularLocation>
        <location evidence="5">Secreted</location>
    </subcellularLocation>
    <subcellularLocation>
        <location evidence="5">Bacterial flagellum</location>
    </subcellularLocation>
</comment>
<keyword evidence="8" id="KW-0969">Cilium</keyword>
<dbReference type="PANTHER" id="PTHR30288">
    <property type="entry name" value="FLAGELLAR CAP/ASSEMBLY PROTEIN FLID"/>
    <property type="match status" value="1"/>
</dbReference>
<evidence type="ECO:0000256" key="2">
    <source>
        <dbReference type="ARBA" id="ARBA00011255"/>
    </source>
</evidence>
<reference evidence="8 9" key="1">
    <citation type="journal article" date="2019" name="Int. J. Syst. Evol. Microbiol.">
        <title>The Global Catalogue of Microorganisms (GCM) 10K type strain sequencing project: providing services to taxonomists for standard genome sequencing and annotation.</title>
        <authorList>
            <consortium name="The Broad Institute Genomics Platform"/>
            <consortium name="The Broad Institute Genome Sequencing Center for Infectious Disease"/>
            <person name="Wu L."/>
            <person name="Ma J."/>
        </authorList>
    </citation>
    <scope>NUCLEOTIDE SEQUENCE [LARGE SCALE GENOMIC DNA]</scope>
    <source>
        <strain evidence="8 9">JCM 14193</strain>
    </source>
</reference>
<comment type="similarity">
    <text evidence="1 5">Belongs to the FliD family.</text>
</comment>
<evidence type="ECO:0000256" key="4">
    <source>
        <dbReference type="ARBA" id="ARBA00023143"/>
    </source>
</evidence>
<dbReference type="InterPro" id="IPR040026">
    <property type="entry name" value="FliD"/>
</dbReference>
<keyword evidence="9" id="KW-1185">Reference proteome</keyword>
<dbReference type="Proteomes" id="UP001500740">
    <property type="component" value="Unassembled WGS sequence"/>
</dbReference>
<proteinExistence type="inferred from homology"/>
<gene>
    <name evidence="8" type="ORF">GCM10008935_30330</name>
</gene>
<keyword evidence="4 5" id="KW-0975">Bacterial flagellum</keyword>
<accession>A0ABN1ABG0</accession>
<dbReference type="NCBIfam" id="NF005833">
    <property type="entry name" value="PRK07737.1"/>
    <property type="match status" value="1"/>
</dbReference>
<dbReference type="Pfam" id="PF02465">
    <property type="entry name" value="FliD_N"/>
    <property type="match status" value="1"/>
</dbReference>
<evidence type="ECO:0000259" key="7">
    <source>
        <dbReference type="Pfam" id="PF07195"/>
    </source>
</evidence>
<name>A0ABN1ABG0_9BACI</name>
<comment type="caution">
    <text evidence="8">The sequence shown here is derived from an EMBL/GenBank/DDBJ whole genome shotgun (WGS) entry which is preliminary data.</text>
</comment>
<dbReference type="PANTHER" id="PTHR30288:SF0">
    <property type="entry name" value="FLAGELLAR HOOK-ASSOCIATED PROTEIN 2"/>
    <property type="match status" value="1"/>
</dbReference>
<evidence type="ECO:0000313" key="8">
    <source>
        <dbReference type="EMBL" id="GAA0472307.1"/>
    </source>
</evidence>
<keyword evidence="8" id="KW-0282">Flagellum</keyword>
<comment type="function">
    <text evidence="5">Required for morphogenesis and for the elongation of the flagellar filament by facilitating polymerization of the flagellin monomers at the tip of growing filament. Forms a capping structure, which prevents flagellin subunits (transported through the central channel of the flagellum) from leaking out without polymerization at the distal end.</text>
</comment>
<feature type="domain" description="Flagellar hook-associated protein 2 C-terminal" evidence="7">
    <location>
        <begin position="234"/>
        <end position="493"/>
    </location>
</feature>
<dbReference type="InterPro" id="IPR010809">
    <property type="entry name" value="FliD_C"/>
</dbReference>
<comment type="subunit">
    <text evidence="2 5">Homopentamer.</text>
</comment>
<protein>
    <recommendedName>
        <fullName evidence="5">Flagellar hook-associated protein 2</fullName>
        <shortName evidence="5">HAP2</shortName>
    </recommendedName>
    <alternativeName>
        <fullName evidence="5">Flagellar cap protein</fullName>
    </alternativeName>
</protein>
<feature type="domain" description="Flagellar hook-associated protein 2 N-terminal" evidence="6">
    <location>
        <begin position="13"/>
        <end position="108"/>
    </location>
</feature>
<dbReference type="RefSeq" id="WP_343785060.1">
    <property type="nucleotide sequence ID" value="NZ_BAAACZ010000031.1"/>
</dbReference>
<evidence type="ECO:0000313" key="9">
    <source>
        <dbReference type="Proteomes" id="UP001500740"/>
    </source>
</evidence>
<dbReference type="EMBL" id="BAAACZ010000031">
    <property type="protein sequence ID" value="GAA0472307.1"/>
    <property type="molecule type" value="Genomic_DNA"/>
</dbReference>
<evidence type="ECO:0000256" key="1">
    <source>
        <dbReference type="ARBA" id="ARBA00009764"/>
    </source>
</evidence>
<evidence type="ECO:0000256" key="3">
    <source>
        <dbReference type="ARBA" id="ARBA00023054"/>
    </source>
</evidence>
<organism evidence="8 9">
    <name type="scientific">Alkalibacillus silvisoli</name>
    <dbReference type="NCBI Taxonomy" id="392823"/>
    <lineage>
        <taxon>Bacteria</taxon>
        <taxon>Bacillati</taxon>
        <taxon>Bacillota</taxon>
        <taxon>Bacilli</taxon>
        <taxon>Bacillales</taxon>
        <taxon>Bacillaceae</taxon>
        <taxon>Alkalibacillus</taxon>
    </lineage>
</organism>
<feature type="coiled-coil region" evidence="5">
    <location>
        <begin position="456"/>
        <end position="501"/>
    </location>
</feature>
<evidence type="ECO:0000259" key="6">
    <source>
        <dbReference type="Pfam" id="PF02465"/>
    </source>
</evidence>
<sequence>MISNNMRMTGMASGMDINQMVNDLMEAERQPLQKMEQDQRWLELQRDAYREVNTKLREFDDMFLDMRLSATYQANSVQSTNSNAVSATARNDAPEGNYTIEVSDLATRAVNAGAEGVFSDVDDFDPSSSLSEQVGFDSQEVSFSYYNEDGRQDVSFNVDDDDSLDDIFNKISEASDGAVSGFYDNNSGRVFLERLDFGDFTDDGGNQITFEAPDGEDHFFTEIFGITEEGERGGENASFTYNGIEMTSHNNSYEINGVTLNFHNTTGEQPANISVSNDVDGAVDNITEFVEKYNEMIDFMSGKTSEERYRDYPPLTDAQRREMTESEIELWEERSNSGLLRNDSILSSGLTSMRSSWYQSVDNEHGDFNTVMDVGITTTSNWREGGKLEVDEDRLREALQEDSDAVFRLFSNSDEGDSRGIINRVEDSVGQMMDRITDRAGRATHTEHQYTMGRELMSMADRMANFERRMQQTEERYWDQFNRMEQAMQQANNQYAQMQQAMGGMGGMM</sequence>
<evidence type="ECO:0000256" key="5">
    <source>
        <dbReference type="RuleBase" id="RU362066"/>
    </source>
</evidence>
<keyword evidence="3 5" id="KW-0175">Coiled coil</keyword>
<dbReference type="Pfam" id="PF07195">
    <property type="entry name" value="FliD_C"/>
    <property type="match status" value="1"/>
</dbReference>
<keyword evidence="8" id="KW-0966">Cell projection</keyword>
<dbReference type="InterPro" id="IPR003481">
    <property type="entry name" value="FliD_N"/>
</dbReference>